<accession>A0A7R9BZD0</accession>
<dbReference type="InterPro" id="IPR003439">
    <property type="entry name" value="ABC_transporter-like_ATP-bd"/>
</dbReference>
<dbReference type="InterPro" id="IPR036640">
    <property type="entry name" value="ABC1_TM_sf"/>
</dbReference>
<protein>
    <recommendedName>
        <fullName evidence="10">ABC transmembrane type-1 domain-containing protein</fullName>
    </recommendedName>
</protein>
<evidence type="ECO:0000256" key="5">
    <source>
        <dbReference type="ARBA" id="ARBA00022741"/>
    </source>
</evidence>
<feature type="transmembrane region" description="Helical" evidence="9">
    <location>
        <begin position="49"/>
        <end position="69"/>
    </location>
</feature>
<dbReference type="SUPFAM" id="SSF90123">
    <property type="entry name" value="ABC transporter transmembrane region"/>
    <property type="match status" value="1"/>
</dbReference>
<keyword evidence="7 9" id="KW-1133">Transmembrane helix</keyword>
<dbReference type="GO" id="GO:0140359">
    <property type="term" value="F:ABC-type transporter activity"/>
    <property type="evidence" value="ECO:0007669"/>
    <property type="project" value="InterPro"/>
</dbReference>
<dbReference type="AlphaFoldDB" id="A0A7R9BZD0"/>
<dbReference type="EMBL" id="CAJPEX010008161">
    <property type="protein sequence ID" value="CAG0924587.1"/>
    <property type="molecule type" value="Genomic_DNA"/>
</dbReference>
<comment type="subcellular location">
    <subcellularLocation>
        <location evidence="1">Endomembrane system</location>
        <topology evidence="1">Multi-pass membrane protein</topology>
    </subcellularLocation>
</comment>
<dbReference type="InterPro" id="IPR027417">
    <property type="entry name" value="P-loop_NTPase"/>
</dbReference>
<dbReference type="Proteomes" id="UP000678499">
    <property type="component" value="Unassembled WGS sequence"/>
</dbReference>
<evidence type="ECO:0000313" key="11">
    <source>
        <dbReference type="EMBL" id="CAD7284435.1"/>
    </source>
</evidence>
<gene>
    <name evidence="11" type="ORF">NMOB1V02_LOCUS12041</name>
</gene>
<dbReference type="PROSITE" id="PS50929">
    <property type="entry name" value="ABC_TM1F"/>
    <property type="match status" value="1"/>
</dbReference>
<dbReference type="GO" id="GO:0016020">
    <property type="term" value="C:membrane"/>
    <property type="evidence" value="ECO:0007669"/>
    <property type="project" value="InterPro"/>
</dbReference>
<evidence type="ECO:0000256" key="9">
    <source>
        <dbReference type="SAM" id="Phobius"/>
    </source>
</evidence>
<dbReference type="PANTHER" id="PTHR24223:SF443">
    <property type="entry name" value="MULTIDRUG-RESISTANCE LIKE PROTEIN 1, ISOFORM I"/>
    <property type="match status" value="1"/>
</dbReference>
<keyword evidence="4" id="KW-0677">Repeat</keyword>
<reference evidence="11" key="1">
    <citation type="submission" date="2020-11" db="EMBL/GenBank/DDBJ databases">
        <authorList>
            <person name="Tran Van P."/>
        </authorList>
    </citation>
    <scope>NUCLEOTIDE SEQUENCE</scope>
</reference>
<dbReference type="Pfam" id="PF00005">
    <property type="entry name" value="ABC_tran"/>
    <property type="match status" value="1"/>
</dbReference>
<evidence type="ECO:0000256" key="2">
    <source>
        <dbReference type="ARBA" id="ARBA00022448"/>
    </source>
</evidence>
<evidence type="ECO:0000256" key="4">
    <source>
        <dbReference type="ARBA" id="ARBA00022737"/>
    </source>
</evidence>
<dbReference type="GO" id="GO:0016887">
    <property type="term" value="F:ATP hydrolysis activity"/>
    <property type="evidence" value="ECO:0007669"/>
    <property type="project" value="InterPro"/>
</dbReference>
<keyword evidence="5" id="KW-0547">Nucleotide-binding</keyword>
<evidence type="ECO:0000256" key="3">
    <source>
        <dbReference type="ARBA" id="ARBA00022692"/>
    </source>
</evidence>
<dbReference type="EMBL" id="OA890198">
    <property type="protein sequence ID" value="CAD7284435.1"/>
    <property type="molecule type" value="Genomic_DNA"/>
</dbReference>
<dbReference type="PANTHER" id="PTHR24223">
    <property type="entry name" value="ATP-BINDING CASSETTE SUB-FAMILY C"/>
    <property type="match status" value="1"/>
</dbReference>
<dbReference type="GO" id="GO:0012505">
    <property type="term" value="C:endomembrane system"/>
    <property type="evidence" value="ECO:0007669"/>
    <property type="project" value="UniProtKB-SubCell"/>
</dbReference>
<dbReference type="InterPro" id="IPR050173">
    <property type="entry name" value="ABC_transporter_C-like"/>
</dbReference>
<dbReference type="InterPro" id="IPR011527">
    <property type="entry name" value="ABC1_TM_dom"/>
</dbReference>
<keyword evidence="12" id="KW-1185">Reference proteome</keyword>
<keyword evidence="6" id="KW-0067">ATP-binding</keyword>
<evidence type="ECO:0000313" key="12">
    <source>
        <dbReference type="Proteomes" id="UP000678499"/>
    </source>
</evidence>
<evidence type="ECO:0000256" key="8">
    <source>
        <dbReference type="ARBA" id="ARBA00023136"/>
    </source>
</evidence>
<evidence type="ECO:0000259" key="10">
    <source>
        <dbReference type="PROSITE" id="PS50929"/>
    </source>
</evidence>
<sequence length="249" mass="26928">MYSHFGESVMGGPTIRAFRLQDDFIAESEQKVDTHQRCFYPSMNSNRWLAIRLELIGAVLVFFASIFAVLGRDTLSGGLVGLSVTYAMGVGIVGRTGAGKSSLTLALFRIIEPTHGSIVIDGINTKNVGLADLRSRITIIPQDPVLFSGSLRMNLDPFMTNDDATLWSSLEHAHLKSFVKSLPNGLDHEVSEGGANLRVMVLSNGSIEEFDNPEKLLENPDSLFTQLARDAGLLNSSASAVQNASPEST</sequence>
<evidence type="ECO:0000256" key="7">
    <source>
        <dbReference type="ARBA" id="ARBA00022989"/>
    </source>
</evidence>
<dbReference type="Gene3D" id="3.40.50.300">
    <property type="entry name" value="P-loop containing nucleotide triphosphate hydrolases"/>
    <property type="match status" value="1"/>
</dbReference>
<keyword evidence="8 9" id="KW-0472">Membrane</keyword>
<evidence type="ECO:0000256" key="1">
    <source>
        <dbReference type="ARBA" id="ARBA00004127"/>
    </source>
</evidence>
<dbReference type="OrthoDB" id="7594166at2759"/>
<organism evidence="11">
    <name type="scientific">Notodromas monacha</name>
    <dbReference type="NCBI Taxonomy" id="399045"/>
    <lineage>
        <taxon>Eukaryota</taxon>
        <taxon>Metazoa</taxon>
        <taxon>Ecdysozoa</taxon>
        <taxon>Arthropoda</taxon>
        <taxon>Crustacea</taxon>
        <taxon>Oligostraca</taxon>
        <taxon>Ostracoda</taxon>
        <taxon>Podocopa</taxon>
        <taxon>Podocopida</taxon>
        <taxon>Cypridocopina</taxon>
        <taxon>Cypridoidea</taxon>
        <taxon>Cyprididae</taxon>
        <taxon>Notodromas</taxon>
    </lineage>
</organism>
<dbReference type="GO" id="GO:0005524">
    <property type="term" value="F:ATP binding"/>
    <property type="evidence" value="ECO:0007669"/>
    <property type="project" value="UniProtKB-KW"/>
</dbReference>
<proteinExistence type="predicted"/>
<evidence type="ECO:0000256" key="6">
    <source>
        <dbReference type="ARBA" id="ARBA00022840"/>
    </source>
</evidence>
<keyword evidence="2" id="KW-0813">Transport</keyword>
<name>A0A7R9BZD0_9CRUS</name>
<dbReference type="SUPFAM" id="SSF52540">
    <property type="entry name" value="P-loop containing nucleoside triphosphate hydrolases"/>
    <property type="match status" value="1"/>
</dbReference>
<keyword evidence="3 9" id="KW-0812">Transmembrane</keyword>
<feature type="domain" description="ABC transmembrane type-1" evidence="10">
    <location>
        <begin position="1"/>
        <end position="88"/>
    </location>
</feature>
<feature type="transmembrane region" description="Helical" evidence="9">
    <location>
        <begin position="75"/>
        <end position="94"/>
    </location>
</feature>